<organism evidence="2 3">
    <name type="scientific">Bizionia paragorgiae</name>
    <dbReference type="NCBI Taxonomy" id="283786"/>
    <lineage>
        <taxon>Bacteria</taxon>
        <taxon>Pseudomonadati</taxon>
        <taxon>Bacteroidota</taxon>
        <taxon>Flavobacteriia</taxon>
        <taxon>Flavobacteriales</taxon>
        <taxon>Flavobacteriaceae</taxon>
        <taxon>Bizionia</taxon>
    </lineage>
</organism>
<keyword evidence="1" id="KW-0732">Signal</keyword>
<evidence type="ECO:0000313" key="3">
    <source>
        <dbReference type="Proteomes" id="UP000198846"/>
    </source>
</evidence>
<dbReference type="OrthoDB" id="1437076at2"/>
<sequence>MKTIILLFNMLVLSVCIAQEKEYAVTKKGDTLYGKITRANSFLSPSKVRFKLKESNGNKRFLYPNGVETIYSLKGVDGECIIKSVYDKWFVKMIIDGKIKVYQQLDGVIFYTSKGHSEIKLTDFGGLNNRKDSHSRIRLLLKDNSEILKEFDALEGTQNNILYIIEKYNNLEE</sequence>
<gene>
    <name evidence="2" type="ORF">SAMN04487990_1181</name>
</gene>
<reference evidence="2 3" key="1">
    <citation type="submission" date="2016-10" db="EMBL/GenBank/DDBJ databases">
        <authorList>
            <person name="de Groot N.N."/>
        </authorList>
    </citation>
    <scope>NUCLEOTIDE SEQUENCE [LARGE SCALE GENOMIC DNA]</scope>
    <source>
        <strain evidence="2 3">DSM 23842</strain>
    </source>
</reference>
<dbReference type="Proteomes" id="UP000198846">
    <property type="component" value="Unassembled WGS sequence"/>
</dbReference>
<name>A0A1H4C4J6_BIZPA</name>
<feature type="signal peptide" evidence="1">
    <location>
        <begin position="1"/>
        <end position="18"/>
    </location>
</feature>
<dbReference type="STRING" id="283786.SAMN04487990_1181"/>
<keyword evidence="3" id="KW-1185">Reference proteome</keyword>
<proteinExistence type="predicted"/>
<feature type="chain" id="PRO_5011496443" evidence="1">
    <location>
        <begin position="19"/>
        <end position="173"/>
    </location>
</feature>
<accession>A0A1H4C4J6</accession>
<dbReference type="AlphaFoldDB" id="A0A1H4C4J6"/>
<dbReference type="EMBL" id="FNQK01000018">
    <property type="protein sequence ID" value="SEA55270.1"/>
    <property type="molecule type" value="Genomic_DNA"/>
</dbReference>
<protein>
    <submittedName>
        <fullName evidence="2">Uncharacterized protein</fullName>
    </submittedName>
</protein>
<dbReference type="RefSeq" id="WP_143034162.1">
    <property type="nucleotide sequence ID" value="NZ_FNQK01000018.1"/>
</dbReference>
<evidence type="ECO:0000256" key="1">
    <source>
        <dbReference type="SAM" id="SignalP"/>
    </source>
</evidence>
<evidence type="ECO:0000313" key="2">
    <source>
        <dbReference type="EMBL" id="SEA55270.1"/>
    </source>
</evidence>